<dbReference type="Proteomes" id="UP001228044">
    <property type="component" value="Unassembled WGS sequence"/>
</dbReference>
<dbReference type="RefSeq" id="WP_290360744.1">
    <property type="nucleotide sequence ID" value="NZ_JAUHHC010000005.1"/>
</dbReference>
<dbReference type="Gene3D" id="3.60.21.70">
    <property type="entry name" value="PhoD-like phosphatase"/>
    <property type="match status" value="1"/>
</dbReference>
<proteinExistence type="predicted"/>
<name>A0ABT8DYF4_9BURK</name>
<dbReference type="SUPFAM" id="SSF56300">
    <property type="entry name" value="Metallo-dependent phosphatases"/>
    <property type="match status" value="1"/>
</dbReference>
<protein>
    <submittedName>
        <fullName evidence="2">Alkaline phosphatase D family protein</fullName>
    </submittedName>
</protein>
<feature type="domain" description="PhoD-like phosphatase metallophosphatase" evidence="1">
    <location>
        <begin position="115"/>
        <end position="240"/>
    </location>
</feature>
<reference evidence="2 3" key="1">
    <citation type="submission" date="2023-06" db="EMBL/GenBank/DDBJ databases">
        <title>Pelomonas sp. PFR6 16S ribosomal RNA gene Genome sequencing and assembly.</title>
        <authorList>
            <person name="Woo H."/>
        </authorList>
    </citation>
    <scope>NUCLEOTIDE SEQUENCE [LARGE SCALE GENOMIC DNA]</scope>
    <source>
        <strain evidence="2 3">PFR6</strain>
    </source>
</reference>
<keyword evidence="3" id="KW-1185">Reference proteome</keyword>
<gene>
    <name evidence="2" type="ORF">QWJ38_19290</name>
</gene>
<organism evidence="2 3">
    <name type="scientific">Roseateles violae</name>
    <dbReference type="NCBI Taxonomy" id="3058042"/>
    <lineage>
        <taxon>Bacteria</taxon>
        <taxon>Pseudomonadati</taxon>
        <taxon>Pseudomonadota</taxon>
        <taxon>Betaproteobacteria</taxon>
        <taxon>Burkholderiales</taxon>
        <taxon>Sphaerotilaceae</taxon>
        <taxon>Roseateles</taxon>
    </lineage>
</organism>
<accession>A0ABT8DYF4</accession>
<dbReference type="InterPro" id="IPR029052">
    <property type="entry name" value="Metallo-depent_PP-like"/>
</dbReference>
<dbReference type="InterPro" id="IPR038607">
    <property type="entry name" value="PhoD-like_sf"/>
</dbReference>
<evidence type="ECO:0000313" key="2">
    <source>
        <dbReference type="EMBL" id="MDN3922441.1"/>
    </source>
</evidence>
<dbReference type="EMBL" id="JAUHHC010000005">
    <property type="protein sequence ID" value="MDN3922441.1"/>
    <property type="molecule type" value="Genomic_DNA"/>
</dbReference>
<evidence type="ECO:0000259" key="1">
    <source>
        <dbReference type="Pfam" id="PF09423"/>
    </source>
</evidence>
<dbReference type="InterPro" id="IPR018946">
    <property type="entry name" value="PhoD-like_MPP"/>
</dbReference>
<evidence type="ECO:0000313" key="3">
    <source>
        <dbReference type="Proteomes" id="UP001228044"/>
    </source>
</evidence>
<sequence>MMLAAYSLAAAPAELRIWVGIFDTATPQPPNLRLAGGGGQVEALAPLTPIRDRITDAQGRPLNHRGVFRISGLAEATSYTVLIEVAGQALPPLKTHTLPRALPRKLDGSFNILLCSCYSQPEDGAGLVGTIASQIMLRTDMTLMMGDQIYGDLPIFEDLPEDDAGVARKLARKYRRNFVDSQLGSGGLGPLLARAPYVCVADDHEYWNNYPYRQTQLPKTWTEAGRRQWAAIAKDLYEDYQLDGPAGGCKRIDIEPLSMLVVDMRSLRDDRFGLLMAPPALQQFAAWEADLQARRAAGQPAFGMLVSGQALLVEPASASKRLSEDAEMSNYAQYLDTILPALERLSAAGIPVLYVTGDVHWSRVARVRDMGSGRTTLYEVIVSPSCLIRVPGLDAAKQTLNGISGIFGTAKPWPRHGKAAPLPKRLREQGRFAPYADKGGLGPLELQGDRIAVLSLTRAGGGIDFEVSYYGISGDKALARSITTPACQMRNI</sequence>
<comment type="caution">
    <text evidence="2">The sequence shown here is derived from an EMBL/GenBank/DDBJ whole genome shotgun (WGS) entry which is preliminary data.</text>
</comment>
<dbReference type="Pfam" id="PF09423">
    <property type="entry name" value="PhoD"/>
    <property type="match status" value="1"/>
</dbReference>